<dbReference type="InterPro" id="IPR036391">
    <property type="entry name" value="Thionin-like_sf"/>
</dbReference>
<dbReference type="PANTHER" id="PTHR33920:SF2">
    <property type="entry name" value="THIONIN-2.1-RELATED"/>
    <property type="match status" value="1"/>
</dbReference>
<organism evidence="8 9">
    <name type="scientific">Leersia perrieri</name>
    <dbReference type="NCBI Taxonomy" id="77586"/>
    <lineage>
        <taxon>Eukaryota</taxon>
        <taxon>Viridiplantae</taxon>
        <taxon>Streptophyta</taxon>
        <taxon>Embryophyta</taxon>
        <taxon>Tracheophyta</taxon>
        <taxon>Spermatophyta</taxon>
        <taxon>Magnoliopsida</taxon>
        <taxon>Liliopsida</taxon>
        <taxon>Poales</taxon>
        <taxon>Poaceae</taxon>
        <taxon>BOP clade</taxon>
        <taxon>Oryzoideae</taxon>
        <taxon>Oryzeae</taxon>
        <taxon>Oryzinae</taxon>
        <taxon>Leersia</taxon>
    </lineage>
</organism>
<accession>A0A0D9XQB2</accession>
<evidence type="ECO:0000256" key="3">
    <source>
        <dbReference type="ARBA" id="ARBA00022525"/>
    </source>
</evidence>
<dbReference type="Gene3D" id="3.30.1350.10">
    <property type="entry name" value="Thionin-like"/>
    <property type="match status" value="1"/>
</dbReference>
<evidence type="ECO:0000256" key="5">
    <source>
        <dbReference type="ARBA" id="ARBA00022821"/>
    </source>
</evidence>
<dbReference type="Gramene" id="LPERR11G05980.2">
    <property type="protein sequence ID" value="LPERR11G05980.2"/>
    <property type="gene ID" value="LPERR11G05980"/>
</dbReference>
<comment type="subcellular location">
    <subcellularLocation>
        <location evidence="2">Secreted</location>
    </subcellularLocation>
</comment>
<proteinExistence type="inferred from homology"/>
<evidence type="ECO:0000256" key="4">
    <source>
        <dbReference type="ARBA" id="ARBA00022656"/>
    </source>
</evidence>
<protein>
    <submittedName>
        <fullName evidence="8">Uncharacterized protein</fullName>
    </submittedName>
</protein>
<comment type="similarity">
    <text evidence="7">Belongs to the plant thionin (TC 1.C.44) family. 4 C-C subfamily.</text>
</comment>
<dbReference type="GO" id="GO:0005576">
    <property type="term" value="C:extracellular region"/>
    <property type="evidence" value="ECO:0007669"/>
    <property type="project" value="UniProtKB-SubCell"/>
</dbReference>
<keyword evidence="4" id="KW-0800">Toxin</keyword>
<dbReference type="EnsemblPlants" id="LPERR11G05980.2">
    <property type="protein sequence ID" value="LPERR11G05980.2"/>
    <property type="gene ID" value="LPERR11G05980"/>
</dbReference>
<evidence type="ECO:0000256" key="6">
    <source>
        <dbReference type="ARBA" id="ARBA00023157"/>
    </source>
</evidence>
<dbReference type="PANTHER" id="PTHR33920">
    <property type="entry name" value="THIONIN-2.1-RELATED"/>
    <property type="match status" value="1"/>
</dbReference>
<dbReference type="GO" id="GO:0006952">
    <property type="term" value="P:defense response"/>
    <property type="evidence" value="ECO:0007669"/>
    <property type="project" value="UniProtKB-KW"/>
</dbReference>
<evidence type="ECO:0000256" key="7">
    <source>
        <dbReference type="ARBA" id="ARBA00043965"/>
    </source>
</evidence>
<keyword evidence="6" id="KW-1015">Disulfide bond</keyword>
<evidence type="ECO:0000256" key="2">
    <source>
        <dbReference type="ARBA" id="ARBA00004613"/>
    </source>
</evidence>
<dbReference type="Pfam" id="PF00321">
    <property type="entry name" value="Thionin"/>
    <property type="match status" value="1"/>
</dbReference>
<evidence type="ECO:0000313" key="9">
    <source>
        <dbReference type="Proteomes" id="UP000032180"/>
    </source>
</evidence>
<dbReference type="AlphaFoldDB" id="A0A0D9XQB2"/>
<comment type="function">
    <text evidence="1">Thionins are small plant proteins which are toxic to animal cells. They seem to exert their toxic effect at the level of the cell membrane. Their precise function is not known.</text>
</comment>
<reference evidence="9" key="2">
    <citation type="submission" date="2013-12" db="EMBL/GenBank/DDBJ databases">
        <authorList>
            <person name="Yu Y."/>
            <person name="Lee S."/>
            <person name="de Baynast K."/>
            <person name="Wissotski M."/>
            <person name="Liu L."/>
            <person name="Talag J."/>
            <person name="Goicoechea J."/>
            <person name="Angelova A."/>
            <person name="Jetty R."/>
            <person name="Kudrna D."/>
            <person name="Golser W."/>
            <person name="Rivera L."/>
            <person name="Zhang J."/>
            <person name="Wing R."/>
        </authorList>
    </citation>
    <scope>NUCLEOTIDE SEQUENCE</scope>
</reference>
<evidence type="ECO:0000313" key="8">
    <source>
        <dbReference type="EnsemblPlants" id="LPERR11G05980.2"/>
    </source>
</evidence>
<reference evidence="8" key="3">
    <citation type="submission" date="2015-04" db="UniProtKB">
        <authorList>
            <consortium name="EnsemblPlants"/>
        </authorList>
    </citation>
    <scope>IDENTIFICATION</scope>
</reference>
<dbReference type="HOGENOM" id="CLU_132328_0_0_1"/>
<evidence type="ECO:0000256" key="1">
    <source>
        <dbReference type="ARBA" id="ARBA00002847"/>
    </source>
</evidence>
<keyword evidence="5" id="KW-0611">Plant defense</keyword>
<dbReference type="Proteomes" id="UP000032180">
    <property type="component" value="Chromosome 11"/>
</dbReference>
<name>A0A0D9XQB2_9ORYZ</name>
<sequence length="121" mass="13307">MPNILSAVKSCCRYNGTARACYTACCWLASEETCAKRCDCILIPRNSGVDRCPEGYRSLTIIPDFEGLESIEYCRLGCRSFVCSNMNSVDDTKEKATIVERCSEGCDRFCSRDASIASVAA</sequence>
<reference evidence="8 9" key="1">
    <citation type="submission" date="2012-08" db="EMBL/GenBank/DDBJ databases">
        <title>Oryza genome evolution.</title>
        <authorList>
            <person name="Wing R.A."/>
        </authorList>
    </citation>
    <scope>NUCLEOTIDE SEQUENCE</scope>
</reference>
<dbReference type="GO" id="GO:0090729">
    <property type="term" value="F:toxin activity"/>
    <property type="evidence" value="ECO:0007669"/>
    <property type="project" value="UniProtKB-KW"/>
</dbReference>
<keyword evidence="3" id="KW-0964">Secreted</keyword>
<dbReference type="InterPro" id="IPR001010">
    <property type="entry name" value="Thionin"/>
</dbReference>
<keyword evidence="9" id="KW-1185">Reference proteome</keyword>